<dbReference type="KEGG" id="pbk:Back11_31890"/>
<dbReference type="EMBL" id="AP019308">
    <property type="protein sequence ID" value="BBH21844.1"/>
    <property type="molecule type" value="Genomic_DNA"/>
</dbReference>
<dbReference type="OrthoDB" id="5240734at2"/>
<evidence type="ECO:0000313" key="5">
    <source>
        <dbReference type="EMBL" id="BBH21844.1"/>
    </source>
</evidence>
<organism evidence="5 6">
    <name type="scientific">Paenibacillus baekrokdamisoli</name>
    <dbReference type="NCBI Taxonomy" id="1712516"/>
    <lineage>
        <taxon>Bacteria</taxon>
        <taxon>Bacillati</taxon>
        <taxon>Bacillota</taxon>
        <taxon>Bacilli</taxon>
        <taxon>Bacillales</taxon>
        <taxon>Paenibacillaceae</taxon>
        <taxon>Paenibacillus</taxon>
    </lineage>
</organism>
<sequence>MISRFRDSLLLKNTMWMFAGQGFKILLQAAYFIIIARTLGVNGYGIFVGTVSLVAILAPFSSLGRGELLVMNVSRDPDVFRTYWGNAILMTFISGIILTSITFLAAQYVLPASVHPMLIFWIAISDLILYRILDISGQSYQAMQKLKRTAQIQVTLGVLRLIGAVALILLLPTKTPETWGFLYFMSTLICMLFALTIVIRELGIPKVQFRKLIEELKQGFYFSISLSSVVIYNDINKTMLVRFGDLQSAGIFSAASRIMDVTLTPLRSLMSATYAKFFKEGEQGIGGSLALTRKLLPVAVIYSAMAGIGIYIFAPYLPWILGNDYKLAVEAIRWLAIIPFLKSIQSFAADTLTGAGYQGTRSGIQASVAIMNVIANLIVIPIYLWRGTVVVTIVTEIILAICYWTSIYLLNQRRLSLSTVSE</sequence>
<dbReference type="GO" id="GO:0016020">
    <property type="term" value="C:membrane"/>
    <property type="evidence" value="ECO:0007669"/>
    <property type="project" value="UniProtKB-SubCell"/>
</dbReference>
<dbReference type="PANTHER" id="PTHR43424">
    <property type="entry name" value="LOCUS PUTATIVE PROTEIN 1-RELATED"/>
    <property type="match status" value="1"/>
</dbReference>
<keyword evidence="4" id="KW-0472">Membrane</keyword>
<keyword evidence="6" id="KW-1185">Reference proteome</keyword>
<keyword evidence="2" id="KW-0812">Transmembrane</keyword>
<proteinExistence type="predicted"/>
<keyword evidence="3" id="KW-1133">Transmembrane helix</keyword>
<evidence type="ECO:0000313" key="6">
    <source>
        <dbReference type="Proteomes" id="UP000275368"/>
    </source>
</evidence>
<protein>
    <submittedName>
        <fullName evidence="5">Uncharacterized protein</fullName>
    </submittedName>
</protein>
<dbReference type="Proteomes" id="UP000275368">
    <property type="component" value="Chromosome"/>
</dbReference>
<name>A0A3G9JF95_9BACL</name>
<dbReference type="InterPro" id="IPR052556">
    <property type="entry name" value="PolySynth_Transporter"/>
</dbReference>
<evidence type="ECO:0000256" key="3">
    <source>
        <dbReference type="ARBA" id="ARBA00022989"/>
    </source>
</evidence>
<dbReference type="Pfam" id="PF01943">
    <property type="entry name" value="Polysacc_synt"/>
    <property type="match status" value="1"/>
</dbReference>
<comment type="subcellular location">
    <subcellularLocation>
        <location evidence="1">Membrane</location>
        <topology evidence="1">Multi-pass membrane protein</topology>
    </subcellularLocation>
</comment>
<evidence type="ECO:0000256" key="2">
    <source>
        <dbReference type="ARBA" id="ARBA00022692"/>
    </source>
</evidence>
<evidence type="ECO:0000256" key="4">
    <source>
        <dbReference type="ARBA" id="ARBA00023136"/>
    </source>
</evidence>
<gene>
    <name evidence="5" type="ORF">Back11_31890</name>
</gene>
<evidence type="ECO:0000256" key="1">
    <source>
        <dbReference type="ARBA" id="ARBA00004141"/>
    </source>
</evidence>
<accession>A0A3G9JF95</accession>
<dbReference type="RefSeq" id="WP_125658978.1">
    <property type="nucleotide sequence ID" value="NZ_AP019308.1"/>
</dbReference>
<dbReference type="PANTHER" id="PTHR43424:SF1">
    <property type="entry name" value="LOCUS PUTATIVE PROTEIN 1-RELATED"/>
    <property type="match status" value="1"/>
</dbReference>
<dbReference type="AlphaFoldDB" id="A0A3G9JF95"/>
<reference evidence="5 6" key="1">
    <citation type="submission" date="2018-11" db="EMBL/GenBank/DDBJ databases">
        <title>Complete genome sequence of Paenibacillus baekrokdamisoli strain KCTC 33723.</title>
        <authorList>
            <person name="Kang S.W."/>
            <person name="Lee K.C."/>
            <person name="Kim K.K."/>
            <person name="Kim J.S."/>
            <person name="Kim D.S."/>
            <person name="Ko S.H."/>
            <person name="Yang S.H."/>
            <person name="Lee J.S."/>
        </authorList>
    </citation>
    <scope>NUCLEOTIDE SEQUENCE [LARGE SCALE GENOMIC DNA]</scope>
    <source>
        <strain evidence="5 6">KCTC 33723</strain>
    </source>
</reference>
<dbReference type="InterPro" id="IPR002797">
    <property type="entry name" value="Polysacc_synth"/>
</dbReference>